<protein>
    <submittedName>
        <fullName evidence="3">LEA type 2 family protein</fullName>
    </submittedName>
</protein>
<name>A0ABT5NWK9_9PSED</name>
<dbReference type="Pfam" id="PF03168">
    <property type="entry name" value="LEA_2"/>
    <property type="match status" value="1"/>
</dbReference>
<feature type="domain" description="Water stress and hypersensitive response" evidence="2">
    <location>
        <begin position="36"/>
        <end position="155"/>
    </location>
</feature>
<organism evidence="3 4">
    <name type="scientific">Pseudomonas fontis</name>
    <dbReference type="NCBI Taxonomy" id="2942633"/>
    <lineage>
        <taxon>Bacteria</taxon>
        <taxon>Pseudomonadati</taxon>
        <taxon>Pseudomonadota</taxon>
        <taxon>Gammaproteobacteria</taxon>
        <taxon>Pseudomonadales</taxon>
        <taxon>Pseudomonadaceae</taxon>
        <taxon>Pseudomonas</taxon>
    </lineage>
</organism>
<evidence type="ECO:0000313" key="3">
    <source>
        <dbReference type="EMBL" id="MDD0992558.1"/>
    </source>
</evidence>
<keyword evidence="1" id="KW-0732">Signal</keyword>
<reference evidence="3 4" key="1">
    <citation type="submission" date="2022-05" db="EMBL/GenBank/DDBJ databases">
        <title>Novel Pseudomonas spp. Isolated from a Rainbow Trout Aquaculture Facility.</title>
        <authorList>
            <person name="Testerman T."/>
            <person name="Graf J."/>
        </authorList>
    </citation>
    <scope>NUCLEOTIDE SEQUENCE [LARGE SCALE GENOMIC DNA]</scope>
    <source>
        <strain evidence="3 4">ID681</strain>
    </source>
</reference>
<dbReference type="RefSeq" id="WP_273909786.1">
    <property type="nucleotide sequence ID" value="NZ_JAMDGX010000019.1"/>
</dbReference>
<feature type="chain" id="PRO_5046350954" evidence="1">
    <location>
        <begin position="26"/>
        <end position="162"/>
    </location>
</feature>
<dbReference type="InterPro" id="IPR004864">
    <property type="entry name" value="LEA_2"/>
</dbReference>
<dbReference type="Proteomes" id="UP001148203">
    <property type="component" value="Unassembled WGS sequence"/>
</dbReference>
<dbReference type="SUPFAM" id="SSF117070">
    <property type="entry name" value="LEA14-like"/>
    <property type="match status" value="1"/>
</dbReference>
<keyword evidence="4" id="KW-1185">Reference proteome</keyword>
<proteinExistence type="predicted"/>
<dbReference type="InterPro" id="IPR013990">
    <property type="entry name" value="WHy-dom"/>
</dbReference>
<gene>
    <name evidence="3" type="ORF">M5G11_18670</name>
</gene>
<evidence type="ECO:0000313" key="4">
    <source>
        <dbReference type="Proteomes" id="UP001148203"/>
    </source>
</evidence>
<sequence length="162" mass="18614">MTTPRRAGLLLFSLLLLNLAGCASWFDSSETRDPQIHLLKIETVKARLMEQQFILHMRIDNPNDSSLVVRSLHYAVRLNDLLLTEGDADLWFTVEGKGRETFEVPVRTNLWQHLKPIVKMLKNTDQPIHYQLTAELGTGLFFTRDLHLLHKGEIIPGDLFPE</sequence>
<accession>A0ABT5NWK9</accession>
<dbReference type="SMART" id="SM00769">
    <property type="entry name" value="WHy"/>
    <property type="match status" value="1"/>
</dbReference>
<evidence type="ECO:0000259" key="2">
    <source>
        <dbReference type="SMART" id="SM00769"/>
    </source>
</evidence>
<feature type="signal peptide" evidence="1">
    <location>
        <begin position="1"/>
        <end position="25"/>
    </location>
</feature>
<dbReference type="EMBL" id="JAMDGY010000058">
    <property type="protein sequence ID" value="MDD0992558.1"/>
    <property type="molecule type" value="Genomic_DNA"/>
</dbReference>
<comment type="caution">
    <text evidence="3">The sequence shown here is derived from an EMBL/GenBank/DDBJ whole genome shotgun (WGS) entry which is preliminary data.</text>
</comment>
<evidence type="ECO:0000256" key="1">
    <source>
        <dbReference type="SAM" id="SignalP"/>
    </source>
</evidence>
<dbReference type="Gene3D" id="2.60.40.1820">
    <property type="match status" value="1"/>
</dbReference>